<feature type="transmembrane region" description="Helical" evidence="6">
    <location>
        <begin position="423"/>
        <end position="443"/>
    </location>
</feature>
<feature type="transmembrane region" description="Helical" evidence="6">
    <location>
        <begin position="490"/>
        <end position="512"/>
    </location>
</feature>
<evidence type="ECO:0000256" key="4">
    <source>
        <dbReference type="ARBA" id="ARBA00023136"/>
    </source>
</evidence>
<dbReference type="EMBL" id="HBKQ01037096">
    <property type="protein sequence ID" value="CAE2258728.1"/>
    <property type="molecule type" value="Transcribed_RNA"/>
</dbReference>
<feature type="transmembrane region" description="Helical" evidence="6">
    <location>
        <begin position="240"/>
        <end position="258"/>
    </location>
</feature>
<organism evidence="7">
    <name type="scientific">Odontella aurita</name>
    <dbReference type="NCBI Taxonomy" id="265563"/>
    <lineage>
        <taxon>Eukaryota</taxon>
        <taxon>Sar</taxon>
        <taxon>Stramenopiles</taxon>
        <taxon>Ochrophyta</taxon>
        <taxon>Bacillariophyta</taxon>
        <taxon>Mediophyceae</taxon>
        <taxon>Biddulphiophycidae</taxon>
        <taxon>Eupodiscales</taxon>
        <taxon>Odontellaceae</taxon>
        <taxon>Odontella</taxon>
    </lineage>
</organism>
<proteinExistence type="predicted"/>
<gene>
    <name evidence="7" type="ORF">OAUR00152_LOCUS25588</name>
</gene>
<feature type="transmembrane region" description="Helical" evidence="6">
    <location>
        <begin position="109"/>
        <end position="128"/>
    </location>
</feature>
<reference evidence="7" key="1">
    <citation type="submission" date="2021-01" db="EMBL/GenBank/DDBJ databases">
        <authorList>
            <person name="Corre E."/>
            <person name="Pelletier E."/>
            <person name="Niang G."/>
            <person name="Scheremetjew M."/>
            <person name="Finn R."/>
            <person name="Kale V."/>
            <person name="Holt S."/>
            <person name="Cochrane G."/>
            <person name="Meng A."/>
            <person name="Brown T."/>
            <person name="Cohen L."/>
        </authorList>
    </citation>
    <scope>NUCLEOTIDE SEQUENCE</scope>
    <source>
        <strain evidence="7">Isolate 1302-5</strain>
    </source>
</reference>
<feature type="transmembrane region" description="Helical" evidence="6">
    <location>
        <begin position="455"/>
        <end position="478"/>
    </location>
</feature>
<feature type="transmembrane region" description="Helical" evidence="6">
    <location>
        <begin position="353"/>
        <end position="378"/>
    </location>
</feature>
<dbReference type="GO" id="GO:0016020">
    <property type="term" value="C:membrane"/>
    <property type="evidence" value="ECO:0007669"/>
    <property type="project" value="UniProtKB-SubCell"/>
</dbReference>
<evidence type="ECO:0000256" key="6">
    <source>
        <dbReference type="SAM" id="Phobius"/>
    </source>
</evidence>
<dbReference type="AlphaFoldDB" id="A0A7S4JBU7"/>
<dbReference type="Pfam" id="PF07690">
    <property type="entry name" value="MFS_1"/>
    <property type="match status" value="1"/>
</dbReference>
<name>A0A7S4JBU7_9STRA</name>
<dbReference type="GO" id="GO:0022857">
    <property type="term" value="F:transmembrane transporter activity"/>
    <property type="evidence" value="ECO:0007669"/>
    <property type="project" value="InterPro"/>
</dbReference>
<evidence type="ECO:0000256" key="3">
    <source>
        <dbReference type="ARBA" id="ARBA00022989"/>
    </source>
</evidence>
<feature type="region of interest" description="Disordered" evidence="5">
    <location>
        <begin position="1"/>
        <end position="59"/>
    </location>
</feature>
<evidence type="ECO:0000256" key="5">
    <source>
        <dbReference type="SAM" id="MobiDB-lite"/>
    </source>
</evidence>
<feature type="transmembrane region" description="Helical" evidence="6">
    <location>
        <begin position="161"/>
        <end position="185"/>
    </location>
</feature>
<dbReference type="SUPFAM" id="SSF103473">
    <property type="entry name" value="MFS general substrate transporter"/>
    <property type="match status" value="1"/>
</dbReference>
<dbReference type="InterPro" id="IPR011701">
    <property type="entry name" value="MFS"/>
</dbReference>
<dbReference type="PANTHER" id="PTHR10924:SF27">
    <property type="entry name" value="SOLUTE CARRIER FAMILY 49 MEMBER 4"/>
    <property type="match status" value="1"/>
</dbReference>
<feature type="transmembrane region" description="Helical" evidence="6">
    <location>
        <begin position="135"/>
        <end position="155"/>
    </location>
</feature>
<evidence type="ECO:0000313" key="7">
    <source>
        <dbReference type="EMBL" id="CAE2258728.1"/>
    </source>
</evidence>
<keyword evidence="2 6" id="KW-0812">Transmembrane</keyword>
<feature type="transmembrane region" description="Helical" evidence="6">
    <location>
        <begin position="197"/>
        <end position="220"/>
    </location>
</feature>
<keyword evidence="3 6" id="KW-1133">Transmembrane helix</keyword>
<dbReference type="PANTHER" id="PTHR10924">
    <property type="entry name" value="MAJOR FACILITATOR SUPERFAMILY PROTEIN-RELATED"/>
    <property type="match status" value="1"/>
</dbReference>
<dbReference type="InterPro" id="IPR049680">
    <property type="entry name" value="FLVCR1-2_SLC49-like"/>
</dbReference>
<sequence>MTAGNFRPDPSPLLDPSDDEDFPTGTASREFANDHVIQPQWAASSDEGEGDRDRGPPRHHSTPARWYVLLSYCLLASFQNLTFNAYSPIYPVVSRAFPSWTPSFLESSLNAANVAYVLCMYPASLAYTSWDVRRITLVSGMTVLAGAVLRCFPVGDGPAQQGLTVASMILNGVGACWMGFGGPVIAERWFPPEERTLATSLGAIVAPFAGTAMGFVVGPILAGGDVLDEGTARVRVDRLFLIEAGLCLLALLCCAAYFPDRPEQSPSKAAAAASAEWKLKVRREETSPLSTSNSEGSGEETEVSGMLEDGGDELRLLSDGVMEGGVPTGVSAYFGIFHSSLDTRPPAGAIAKYWAMCLGLALPLGISQGWSSVLYSILSPLGATEGQAATLGFTMTSAGCVGAIAVGAALGQCSGRLKGAATFSMGSATLSFILFSADASGYLCFLSRDAAAGLAFATSATAGAAFSASVPLVLELIVENSHGWADGGAGVMISSLLSAVVQIVFTAALALWSSGDDGSTAWTSWVAAGSAALGFVALLAVRVEYRRLAVDQGTALSHTGCRFDREFGCL</sequence>
<feature type="transmembrane region" description="Helical" evidence="6">
    <location>
        <begin position="66"/>
        <end position="89"/>
    </location>
</feature>
<keyword evidence="4 6" id="KW-0472">Membrane</keyword>
<dbReference type="Gene3D" id="1.20.1250.20">
    <property type="entry name" value="MFS general substrate transporter like domains"/>
    <property type="match status" value="1"/>
</dbReference>
<evidence type="ECO:0008006" key="8">
    <source>
        <dbReference type="Google" id="ProtNLM"/>
    </source>
</evidence>
<comment type="subcellular location">
    <subcellularLocation>
        <location evidence="1">Membrane</location>
        <topology evidence="1">Multi-pass membrane protein</topology>
    </subcellularLocation>
</comment>
<accession>A0A7S4JBU7</accession>
<feature type="transmembrane region" description="Helical" evidence="6">
    <location>
        <begin position="390"/>
        <end position="411"/>
    </location>
</feature>
<feature type="region of interest" description="Disordered" evidence="5">
    <location>
        <begin position="282"/>
        <end position="305"/>
    </location>
</feature>
<evidence type="ECO:0000256" key="2">
    <source>
        <dbReference type="ARBA" id="ARBA00022692"/>
    </source>
</evidence>
<feature type="transmembrane region" description="Helical" evidence="6">
    <location>
        <begin position="524"/>
        <end position="541"/>
    </location>
</feature>
<evidence type="ECO:0000256" key="1">
    <source>
        <dbReference type="ARBA" id="ARBA00004141"/>
    </source>
</evidence>
<dbReference type="InterPro" id="IPR036259">
    <property type="entry name" value="MFS_trans_sf"/>
</dbReference>
<protein>
    <recommendedName>
        <fullName evidence="8">Major facilitator superfamily (MFS) profile domain-containing protein</fullName>
    </recommendedName>
</protein>